<dbReference type="GO" id="GO:0004714">
    <property type="term" value="F:transmembrane receptor protein tyrosine kinase activity"/>
    <property type="evidence" value="ECO:0007669"/>
    <property type="project" value="InterPro"/>
</dbReference>
<proteinExistence type="predicted"/>
<dbReference type="EMBL" id="CM007906">
    <property type="protein sequence ID" value="OTF86029.1"/>
    <property type="molecule type" value="Genomic_DNA"/>
</dbReference>
<dbReference type="InParanoid" id="A0A251RT53"/>
<dbReference type="PROSITE" id="PS50011">
    <property type="entry name" value="PROTEIN_KINASE_DOM"/>
    <property type="match status" value="1"/>
</dbReference>
<dbReference type="GO" id="GO:0005524">
    <property type="term" value="F:ATP binding"/>
    <property type="evidence" value="ECO:0007669"/>
    <property type="project" value="InterPro"/>
</dbReference>
<dbReference type="EMBL" id="MNCJ02000326">
    <property type="protein sequence ID" value="KAF5781203.1"/>
    <property type="molecule type" value="Genomic_DNA"/>
</dbReference>
<dbReference type="InterPro" id="IPR008271">
    <property type="entry name" value="Ser/Thr_kinase_AS"/>
</dbReference>
<reference evidence="2" key="3">
    <citation type="submission" date="2020-06" db="EMBL/GenBank/DDBJ databases">
        <title>Helianthus annuus Genome sequencing and assembly Release 2.</title>
        <authorList>
            <person name="Gouzy J."/>
            <person name="Langlade N."/>
            <person name="Munos S."/>
        </authorList>
    </citation>
    <scope>NUCLEOTIDE SEQUENCE</scope>
    <source>
        <tissue evidence="2">Leaves</tissue>
    </source>
</reference>
<dbReference type="PANTHER" id="PTHR27003">
    <property type="entry name" value="OS07G0166700 PROTEIN"/>
    <property type="match status" value="1"/>
</dbReference>
<dbReference type="Gramene" id="mRNA:HanXRQr2_Chr11g0480731">
    <property type="protein sequence ID" value="CDS:HanXRQr2_Chr11g0480731.1"/>
    <property type="gene ID" value="HanXRQr2_Chr11g0480731"/>
</dbReference>
<dbReference type="SUPFAM" id="SSF56112">
    <property type="entry name" value="Protein kinase-like (PK-like)"/>
    <property type="match status" value="1"/>
</dbReference>
<dbReference type="AlphaFoldDB" id="A0A251RT53"/>
<evidence type="ECO:0000313" key="4">
    <source>
        <dbReference type="Proteomes" id="UP000215914"/>
    </source>
</evidence>
<dbReference type="InterPro" id="IPR000719">
    <property type="entry name" value="Prot_kinase_dom"/>
</dbReference>
<reference evidence="2 4" key="1">
    <citation type="journal article" date="2017" name="Nature">
        <title>The sunflower genome provides insights into oil metabolism, flowering and Asterid evolution.</title>
        <authorList>
            <person name="Badouin H."/>
            <person name="Gouzy J."/>
            <person name="Grassa C.J."/>
            <person name="Murat F."/>
            <person name="Staton S.E."/>
            <person name="Cottret L."/>
            <person name="Lelandais-Briere C."/>
            <person name="Owens G.L."/>
            <person name="Carrere S."/>
            <person name="Mayjonade B."/>
            <person name="Legrand L."/>
            <person name="Gill N."/>
            <person name="Kane N.C."/>
            <person name="Bowers J.E."/>
            <person name="Hubner S."/>
            <person name="Bellec A."/>
            <person name="Berard A."/>
            <person name="Berges H."/>
            <person name="Blanchet N."/>
            <person name="Boniface M.C."/>
            <person name="Brunel D."/>
            <person name="Catrice O."/>
            <person name="Chaidir N."/>
            <person name="Claudel C."/>
            <person name="Donnadieu C."/>
            <person name="Faraut T."/>
            <person name="Fievet G."/>
            <person name="Helmstetter N."/>
            <person name="King M."/>
            <person name="Knapp S.J."/>
            <person name="Lai Z."/>
            <person name="Le Paslier M.C."/>
            <person name="Lippi Y."/>
            <person name="Lorenzon L."/>
            <person name="Mandel J.R."/>
            <person name="Marage G."/>
            <person name="Marchand G."/>
            <person name="Marquand E."/>
            <person name="Bret-Mestries E."/>
            <person name="Morien E."/>
            <person name="Nambeesan S."/>
            <person name="Nguyen T."/>
            <person name="Pegot-Espagnet P."/>
            <person name="Pouilly N."/>
            <person name="Raftis F."/>
            <person name="Sallet E."/>
            <person name="Schiex T."/>
            <person name="Thomas J."/>
            <person name="Vandecasteele C."/>
            <person name="Vares D."/>
            <person name="Vear F."/>
            <person name="Vautrin S."/>
            <person name="Crespi M."/>
            <person name="Mangin B."/>
            <person name="Burke J.M."/>
            <person name="Salse J."/>
            <person name="Munos S."/>
            <person name="Vincourt P."/>
            <person name="Rieseberg L.H."/>
            <person name="Langlade N.B."/>
        </authorList>
    </citation>
    <scope>NUCLEOTIDE SEQUENCE [LARGE SCALE GENOMIC DNA]</scope>
    <source>
        <strain evidence="4">cv. SF193</strain>
        <tissue evidence="2">Leaves</tissue>
    </source>
</reference>
<reference evidence="3" key="2">
    <citation type="submission" date="2017-02" db="EMBL/GenBank/DDBJ databases">
        <title>Sunflower complete genome.</title>
        <authorList>
            <person name="Langlade N."/>
            <person name="Munos S."/>
        </authorList>
    </citation>
    <scope>NUCLEOTIDE SEQUENCE [LARGE SCALE GENOMIC DNA]</scope>
    <source>
        <tissue evidence="3">Leaves</tissue>
    </source>
</reference>
<dbReference type="PROSITE" id="PS00108">
    <property type="entry name" value="PROTEIN_KINASE_ST"/>
    <property type="match status" value="1"/>
</dbReference>
<evidence type="ECO:0000313" key="3">
    <source>
        <dbReference type="EMBL" id="OTF86029.1"/>
    </source>
</evidence>
<evidence type="ECO:0000259" key="1">
    <source>
        <dbReference type="PROSITE" id="PS50011"/>
    </source>
</evidence>
<evidence type="ECO:0000313" key="2">
    <source>
        <dbReference type="EMBL" id="KAF5781203.1"/>
    </source>
</evidence>
<name>A0A251RT53_HELAN</name>
<dbReference type="InterPro" id="IPR011009">
    <property type="entry name" value="Kinase-like_dom_sf"/>
</dbReference>
<keyword evidence="2" id="KW-0808">Transferase</keyword>
<dbReference type="InterPro" id="IPR045272">
    <property type="entry name" value="ANXUR1/2-like"/>
</dbReference>
<sequence>MVIHRDIKSANILLNADWKEKISDFGLSAITAINQEVVSKLVGTLGYVDPVYEITGFFTEKSDIYSLGVVLFEIFYGKLLVPNTKDYDEQRVRETLEHIHEEGKLGLIVFEGIKEQIAPESLSVFQVIASQCLRGLGVVH</sequence>
<dbReference type="Proteomes" id="UP000215914">
    <property type="component" value="Chromosome 17"/>
</dbReference>
<dbReference type="Pfam" id="PF00069">
    <property type="entry name" value="Pkinase"/>
    <property type="match status" value="1"/>
</dbReference>
<dbReference type="STRING" id="4232.A0A251RT53"/>
<protein>
    <recommendedName>
        <fullName evidence="1">Protein kinase domain-containing protein</fullName>
    </recommendedName>
</protein>
<dbReference type="PANTHER" id="PTHR27003:SF471">
    <property type="entry name" value="VASCULAR ENDOTHELIAL GROWTH FACTOR RECEPTOR 2 (VEGFR2)-RELATED"/>
    <property type="match status" value="1"/>
</dbReference>
<dbReference type="Gene3D" id="1.10.510.10">
    <property type="entry name" value="Transferase(Phosphotransferase) domain 1"/>
    <property type="match status" value="1"/>
</dbReference>
<feature type="domain" description="Protein kinase" evidence="1">
    <location>
        <begin position="1"/>
        <end position="140"/>
    </location>
</feature>
<gene>
    <name evidence="3" type="ORF">HannXRQ_Chr17g0546301</name>
    <name evidence="2" type="ORF">HanXRQr2_Chr11g0480731</name>
</gene>
<keyword evidence="4" id="KW-1185">Reference proteome</keyword>
<organism evidence="3 4">
    <name type="scientific">Helianthus annuus</name>
    <name type="common">Common sunflower</name>
    <dbReference type="NCBI Taxonomy" id="4232"/>
    <lineage>
        <taxon>Eukaryota</taxon>
        <taxon>Viridiplantae</taxon>
        <taxon>Streptophyta</taxon>
        <taxon>Embryophyta</taxon>
        <taxon>Tracheophyta</taxon>
        <taxon>Spermatophyta</taxon>
        <taxon>Magnoliopsida</taxon>
        <taxon>eudicotyledons</taxon>
        <taxon>Gunneridae</taxon>
        <taxon>Pentapetalae</taxon>
        <taxon>asterids</taxon>
        <taxon>campanulids</taxon>
        <taxon>Asterales</taxon>
        <taxon>Asteraceae</taxon>
        <taxon>Asteroideae</taxon>
        <taxon>Heliantheae alliance</taxon>
        <taxon>Heliantheae</taxon>
        <taxon>Helianthus</taxon>
    </lineage>
</organism>
<accession>A0A251RT53</accession>